<dbReference type="Proteomes" id="UP000271889">
    <property type="component" value="Unassembled WGS sequence"/>
</dbReference>
<reference evidence="1 2" key="1">
    <citation type="submission" date="2018-11" db="EMBL/GenBank/DDBJ databases">
        <authorList>
            <consortium name="Pathogen Informatics"/>
        </authorList>
    </citation>
    <scope>NUCLEOTIDE SEQUENCE [LARGE SCALE GENOMIC DNA]</scope>
</reference>
<dbReference type="PANTHER" id="PTHR11921">
    <property type="entry name" value="SUCCINATE DEHYDROGENASE IRON-SULFUR PROTEIN"/>
    <property type="match status" value="1"/>
</dbReference>
<accession>A0A3P7Q208</accession>
<dbReference type="GO" id="GO:0051536">
    <property type="term" value="F:iron-sulfur cluster binding"/>
    <property type="evidence" value="ECO:0007669"/>
    <property type="project" value="InterPro"/>
</dbReference>
<dbReference type="Gene3D" id="1.10.1060.10">
    <property type="entry name" value="Alpha-helical ferredoxin"/>
    <property type="match status" value="1"/>
</dbReference>
<proteinExistence type="predicted"/>
<sequence>AIQFQFHLNPVSSRLLSGHFVSPINHYFRESRSALQFLHCSYELEFAADDASTSSGPSADAVLTKLKIPEDLVRLGKQENWRVLPRWVIDSRGDYLMERLHRHDNYSAFKCHIIMNCTRTCPKKDILSQHLYPAKAPAPESAKF</sequence>
<dbReference type="PANTHER" id="PTHR11921:SF29">
    <property type="entry name" value="SUCCINATE DEHYDROGENASE [UBIQUINONE] IRON-SULFUR SUBUNIT, MITOCHONDRIAL"/>
    <property type="match status" value="1"/>
</dbReference>
<dbReference type="AlphaFoldDB" id="A0A3P7Q208"/>
<dbReference type="InterPro" id="IPR050573">
    <property type="entry name" value="SDH/FRD_Iron-Sulfur"/>
</dbReference>
<evidence type="ECO:0000313" key="1">
    <source>
        <dbReference type="EMBL" id="VDN26012.1"/>
    </source>
</evidence>
<organism evidence="1 2">
    <name type="scientific">Cylicostephanus goldi</name>
    <name type="common">Nematode worm</name>
    <dbReference type="NCBI Taxonomy" id="71465"/>
    <lineage>
        <taxon>Eukaryota</taxon>
        <taxon>Metazoa</taxon>
        <taxon>Ecdysozoa</taxon>
        <taxon>Nematoda</taxon>
        <taxon>Chromadorea</taxon>
        <taxon>Rhabditida</taxon>
        <taxon>Rhabditina</taxon>
        <taxon>Rhabditomorpha</taxon>
        <taxon>Strongyloidea</taxon>
        <taxon>Strongylidae</taxon>
        <taxon>Cylicostephanus</taxon>
    </lineage>
</organism>
<evidence type="ECO:0000313" key="2">
    <source>
        <dbReference type="Proteomes" id="UP000271889"/>
    </source>
</evidence>
<keyword evidence="2" id="KW-1185">Reference proteome</keyword>
<dbReference type="GO" id="GO:0022904">
    <property type="term" value="P:respiratory electron transport chain"/>
    <property type="evidence" value="ECO:0007669"/>
    <property type="project" value="TreeGrafter"/>
</dbReference>
<gene>
    <name evidence="1" type="ORF">CGOC_LOCUS10270</name>
</gene>
<protein>
    <submittedName>
        <fullName evidence="1">Uncharacterized protein</fullName>
    </submittedName>
</protein>
<dbReference type="SUPFAM" id="SSF46548">
    <property type="entry name" value="alpha-helical ferredoxin"/>
    <property type="match status" value="1"/>
</dbReference>
<dbReference type="GO" id="GO:0009060">
    <property type="term" value="P:aerobic respiration"/>
    <property type="evidence" value="ECO:0007669"/>
    <property type="project" value="TreeGrafter"/>
</dbReference>
<dbReference type="GO" id="GO:0031966">
    <property type="term" value="C:mitochondrial membrane"/>
    <property type="evidence" value="ECO:0007669"/>
    <property type="project" value="TreeGrafter"/>
</dbReference>
<feature type="non-terminal residue" evidence="1">
    <location>
        <position position="1"/>
    </location>
</feature>
<dbReference type="OrthoDB" id="1696654at2759"/>
<dbReference type="InterPro" id="IPR009051">
    <property type="entry name" value="Helical_ferredxn"/>
</dbReference>
<name>A0A3P7Q208_CYLGO</name>
<dbReference type="EMBL" id="UYRV01110437">
    <property type="protein sequence ID" value="VDN26012.1"/>
    <property type="molecule type" value="Genomic_DNA"/>
</dbReference>